<feature type="compositionally biased region" description="Polar residues" evidence="1">
    <location>
        <begin position="239"/>
        <end position="250"/>
    </location>
</feature>
<gene>
    <name evidence="2" type="ORF">GP486_001738</name>
</gene>
<evidence type="ECO:0000313" key="3">
    <source>
        <dbReference type="Proteomes" id="UP000750711"/>
    </source>
</evidence>
<organism evidence="2 3">
    <name type="scientific">Trichoglossum hirsutum</name>
    <dbReference type="NCBI Taxonomy" id="265104"/>
    <lineage>
        <taxon>Eukaryota</taxon>
        <taxon>Fungi</taxon>
        <taxon>Dikarya</taxon>
        <taxon>Ascomycota</taxon>
        <taxon>Pezizomycotina</taxon>
        <taxon>Geoglossomycetes</taxon>
        <taxon>Geoglossales</taxon>
        <taxon>Geoglossaceae</taxon>
        <taxon>Trichoglossum</taxon>
    </lineage>
</organism>
<dbReference type="EMBL" id="JAGHQM010000166">
    <property type="protein sequence ID" value="KAH0564869.1"/>
    <property type="molecule type" value="Genomic_DNA"/>
</dbReference>
<dbReference type="Proteomes" id="UP000750711">
    <property type="component" value="Unassembled WGS sequence"/>
</dbReference>
<sequence>MPHPALAAETSAAACTDSSGSSIPLMARLRPTANISQAASAPVSAPDRPGARLPAGYSASAELPSKASPDPCLRCVKRMDRAPWIGCLKVRHTSCTPCVVSRKPCEPVPTRFRALALRVERCAAKVARHRATVAITRRLSREAYKKAKERCFAAERRLLYRHAVFCRRVEAWERMEAALSHEEQVLRALKGIHGYGKAIAHAVCTLAETPFPPDSDEEPLEEDWRDLVGTPAASEDGSPATSEDGCSSSEEAIDAAVRVSSKKRPQ</sequence>
<comment type="caution">
    <text evidence="2">The sequence shown here is derived from an EMBL/GenBank/DDBJ whole genome shotgun (WGS) entry which is preliminary data.</text>
</comment>
<keyword evidence="3" id="KW-1185">Reference proteome</keyword>
<reference evidence="2" key="1">
    <citation type="submission" date="2021-03" db="EMBL/GenBank/DDBJ databases">
        <title>Comparative genomics and phylogenomic investigation of the class Geoglossomycetes provide insights into ecological specialization and systematics.</title>
        <authorList>
            <person name="Melie T."/>
            <person name="Pirro S."/>
            <person name="Miller A.N."/>
            <person name="Quandt A."/>
        </authorList>
    </citation>
    <scope>NUCLEOTIDE SEQUENCE</scope>
    <source>
        <strain evidence="2">CAQ_001_2017</strain>
    </source>
</reference>
<proteinExistence type="predicted"/>
<evidence type="ECO:0000256" key="1">
    <source>
        <dbReference type="SAM" id="MobiDB-lite"/>
    </source>
</evidence>
<evidence type="ECO:0000313" key="2">
    <source>
        <dbReference type="EMBL" id="KAH0564869.1"/>
    </source>
</evidence>
<feature type="region of interest" description="Disordered" evidence="1">
    <location>
        <begin position="38"/>
        <end position="67"/>
    </location>
</feature>
<accession>A0A9P8LGA0</accession>
<feature type="region of interest" description="Disordered" evidence="1">
    <location>
        <begin position="210"/>
        <end position="266"/>
    </location>
</feature>
<protein>
    <submittedName>
        <fullName evidence="2">Uncharacterized protein</fullName>
    </submittedName>
</protein>
<dbReference type="AlphaFoldDB" id="A0A9P8LGA0"/>
<name>A0A9P8LGA0_9PEZI</name>
<feature type="compositionally biased region" description="Acidic residues" evidence="1">
    <location>
        <begin position="214"/>
        <end position="224"/>
    </location>
</feature>